<protein>
    <submittedName>
        <fullName evidence="1">Uncharacterized protein</fullName>
    </submittedName>
</protein>
<dbReference type="InterPro" id="IPR011008">
    <property type="entry name" value="Dimeric_a/b-barrel"/>
</dbReference>
<organism evidence="1">
    <name type="scientific">marine metagenome</name>
    <dbReference type="NCBI Taxonomy" id="408172"/>
    <lineage>
        <taxon>unclassified sequences</taxon>
        <taxon>metagenomes</taxon>
        <taxon>ecological metagenomes</taxon>
    </lineage>
</organism>
<dbReference type="AlphaFoldDB" id="A0A382FWK3"/>
<dbReference type="EMBL" id="UINC01051902">
    <property type="protein sequence ID" value="SVB66607.1"/>
    <property type="molecule type" value="Genomic_DNA"/>
</dbReference>
<reference evidence="1" key="1">
    <citation type="submission" date="2018-05" db="EMBL/GenBank/DDBJ databases">
        <authorList>
            <person name="Lanie J.A."/>
            <person name="Ng W.-L."/>
            <person name="Kazmierczak K.M."/>
            <person name="Andrzejewski T.M."/>
            <person name="Davidsen T.M."/>
            <person name="Wayne K.J."/>
            <person name="Tettelin H."/>
            <person name="Glass J.I."/>
            <person name="Rusch D."/>
            <person name="Podicherti R."/>
            <person name="Tsui H.-C.T."/>
            <person name="Winkler M.E."/>
        </authorList>
    </citation>
    <scope>NUCLEOTIDE SEQUENCE</scope>
</reference>
<name>A0A382FWK3_9ZZZZ</name>
<dbReference type="SUPFAM" id="SSF54909">
    <property type="entry name" value="Dimeric alpha+beta barrel"/>
    <property type="match status" value="1"/>
</dbReference>
<proteinExistence type="predicted"/>
<evidence type="ECO:0000313" key="1">
    <source>
        <dbReference type="EMBL" id="SVB66607.1"/>
    </source>
</evidence>
<gene>
    <name evidence="1" type="ORF">METZ01_LOCUS219461</name>
</gene>
<sequence>MQAQHGVLIPPKQHTLVQIYNFDSLPLIAMNVARIGAQTPGMACELESEFFNDRPKNKTKGSEVSAVVGFGPMVWILITPDAPVRGGFRSLDETEIGGAEVPATEGDMFFYFSSEKEEFNRILADKIKEQFGPSGNLIEELVLEGGTHSDIASEKEKVLLDSSGNLDTVQSSFVLTQKFNSDANFSCDLPQHRFPYRVDSELGAYTVTFSKNPEKLSDYADDVPHPPVSRGLFFLPSLDLLTSLRMGGIRMGSLAINAKWKENS</sequence>
<accession>A0A382FWK3</accession>